<sequence length="385" mass="44800">MIYPIERDDVNFEKMKDLYQSYPRHPVIQGILAGHNNGRLFVDHPKNPTCALLWAEQEIFYLLGEPKESFVAALPTFIKEVIAPEAIRIDDPFFQVELLPGGRHSLQWQSIIEDQLQAFIPKPYDRVMLTFSPEQFRHLSSIPIPNGIRVERITTEMLTTAPYQQVRERVTDFWVTSEAFIEKGFGYVVCLEDEVVGCCLTAFATETDVEVGVETYHRAHRGKGYGELVTRAFLETCLEEGRIPHWKTEDFRLPSIKLAQKVGFIHPQRVQAYVFLYNERDNFVFTAYHRLRYTGDDVKAEHYIDEAMRLGKLKGWHHFLLACGYSLAKKTEKSYSHMVRALDLGWRNLSDIRYDLDLIHLRHTKRGQMLLEAFERDLGNEREGT</sequence>
<evidence type="ECO:0000259" key="1">
    <source>
        <dbReference type="PROSITE" id="PS51186"/>
    </source>
</evidence>
<dbReference type="RefSeq" id="WP_091833982.1">
    <property type="nucleotide sequence ID" value="NZ_FPAA01000002.1"/>
</dbReference>
<keyword evidence="2" id="KW-0808">Transferase</keyword>
<dbReference type="SUPFAM" id="SSF55729">
    <property type="entry name" value="Acyl-CoA N-acyltransferases (Nat)"/>
    <property type="match status" value="1"/>
</dbReference>
<dbReference type="PROSITE" id="PS51186">
    <property type="entry name" value="GNAT"/>
    <property type="match status" value="1"/>
</dbReference>
<name>A0A1I6PWC6_9BACL</name>
<protein>
    <submittedName>
        <fullName evidence="2">GNAT acetyltransferase</fullName>
    </submittedName>
</protein>
<organism evidence="2 3">
    <name type="scientific">Marininema halotolerans</name>
    <dbReference type="NCBI Taxonomy" id="1155944"/>
    <lineage>
        <taxon>Bacteria</taxon>
        <taxon>Bacillati</taxon>
        <taxon>Bacillota</taxon>
        <taxon>Bacilli</taxon>
        <taxon>Bacillales</taxon>
        <taxon>Thermoactinomycetaceae</taxon>
        <taxon>Marininema</taxon>
    </lineage>
</organism>
<dbReference type="InterPro" id="IPR000182">
    <property type="entry name" value="GNAT_dom"/>
</dbReference>
<evidence type="ECO:0000313" key="3">
    <source>
        <dbReference type="Proteomes" id="UP000198660"/>
    </source>
</evidence>
<dbReference type="PANTHER" id="PTHR31143">
    <property type="match status" value="1"/>
</dbReference>
<dbReference type="InterPro" id="IPR027365">
    <property type="entry name" value="GNAT_acetyltra_YdfB-like"/>
</dbReference>
<dbReference type="GO" id="GO:0016747">
    <property type="term" value="F:acyltransferase activity, transferring groups other than amino-acyl groups"/>
    <property type="evidence" value="ECO:0007669"/>
    <property type="project" value="InterPro"/>
</dbReference>
<dbReference type="AlphaFoldDB" id="A0A1I6PWC6"/>
<dbReference type="OrthoDB" id="2773476at2"/>
<keyword evidence="3" id="KW-1185">Reference proteome</keyword>
<dbReference type="PANTHER" id="PTHR31143:SF2">
    <property type="entry name" value="FR47-LIKE DOMAIN-CONTAINING PROTEIN-RELATED"/>
    <property type="match status" value="1"/>
</dbReference>
<proteinExistence type="predicted"/>
<feature type="domain" description="N-acetyltransferase" evidence="1">
    <location>
        <begin position="148"/>
        <end position="282"/>
    </location>
</feature>
<gene>
    <name evidence="2" type="ORF">SAMN05444972_102180</name>
</gene>
<accession>A0A1I6PWC6</accession>
<dbReference type="Proteomes" id="UP000198660">
    <property type="component" value="Unassembled WGS sequence"/>
</dbReference>
<dbReference type="Gene3D" id="3.40.630.30">
    <property type="match status" value="1"/>
</dbReference>
<evidence type="ECO:0000313" key="2">
    <source>
        <dbReference type="EMBL" id="SFS44503.1"/>
    </source>
</evidence>
<dbReference type="EMBL" id="FPAA01000002">
    <property type="protein sequence ID" value="SFS44503.1"/>
    <property type="molecule type" value="Genomic_DNA"/>
</dbReference>
<reference evidence="3" key="1">
    <citation type="submission" date="2016-10" db="EMBL/GenBank/DDBJ databases">
        <authorList>
            <person name="Varghese N."/>
            <person name="Submissions S."/>
        </authorList>
    </citation>
    <scope>NUCLEOTIDE SEQUENCE [LARGE SCALE GENOMIC DNA]</scope>
    <source>
        <strain evidence="3">DSM 45789</strain>
    </source>
</reference>
<dbReference type="InterPro" id="IPR016181">
    <property type="entry name" value="Acyl_CoA_acyltransferase"/>
</dbReference>
<dbReference type="CDD" id="cd04301">
    <property type="entry name" value="NAT_SF"/>
    <property type="match status" value="1"/>
</dbReference>
<dbReference type="Pfam" id="PF12746">
    <property type="entry name" value="GNAT_acetyltran"/>
    <property type="match status" value="1"/>
</dbReference>